<dbReference type="GO" id="GO:0007165">
    <property type="term" value="P:signal transduction"/>
    <property type="evidence" value="ECO:0007669"/>
    <property type="project" value="UniProtKB-KW"/>
</dbReference>
<organism evidence="9 10">
    <name type="scientific">Marinomonas piezotolerans</name>
    <dbReference type="NCBI Taxonomy" id="2213058"/>
    <lineage>
        <taxon>Bacteria</taxon>
        <taxon>Pseudomonadati</taxon>
        <taxon>Pseudomonadota</taxon>
        <taxon>Gammaproteobacteria</taxon>
        <taxon>Oceanospirillales</taxon>
        <taxon>Oceanospirillaceae</taxon>
        <taxon>Marinomonas</taxon>
    </lineage>
</organism>
<evidence type="ECO:0000256" key="5">
    <source>
        <dbReference type="SAM" id="MobiDB-lite"/>
    </source>
</evidence>
<evidence type="ECO:0000313" key="9">
    <source>
        <dbReference type="EMBL" id="RDL45230.1"/>
    </source>
</evidence>
<keyword evidence="6" id="KW-0472">Membrane</keyword>
<evidence type="ECO:0000259" key="8">
    <source>
        <dbReference type="PROSITE" id="PS50885"/>
    </source>
</evidence>
<dbReference type="PROSITE" id="PS50111">
    <property type="entry name" value="CHEMOTAXIS_TRANSDUC_2"/>
    <property type="match status" value="1"/>
</dbReference>
<evidence type="ECO:0000256" key="4">
    <source>
        <dbReference type="PROSITE-ProRule" id="PRU00284"/>
    </source>
</evidence>
<evidence type="ECO:0000256" key="6">
    <source>
        <dbReference type="SAM" id="Phobius"/>
    </source>
</evidence>
<dbReference type="SMART" id="SM00304">
    <property type="entry name" value="HAMP"/>
    <property type="match status" value="1"/>
</dbReference>
<evidence type="ECO:0000259" key="7">
    <source>
        <dbReference type="PROSITE" id="PS50111"/>
    </source>
</evidence>
<dbReference type="Gene3D" id="3.30.450.20">
    <property type="entry name" value="PAS domain"/>
    <property type="match status" value="1"/>
</dbReference>
<evidence type="ECO:0000313" key="10">
    <source>
        <dbReference type="Proteomes" id="UP000254326"/>
    </source>
</evidence>
<feature type="transmembrane region" description="Helical" evidence="6">
    <location>
        <begin position="12"/>
        <end position="30"/>
    </location>
</feature>
<dbReference type="FunFam" id="1.10.287.950:FF:000001">
    <property type="entry name" value="Methyl-accepting chemotaxis sensory transducer"/>
    <property type="match status" value="1"/>
</dbReference>
<dbReference type="SMART" id="SM00283">
    <property type="entry name" value="MA"/>
    <property type="match status" value="1"/>
</dbReference>
<dbReference type="OrthoDB" id="2489132at2"/>
<keyword evidence="10" id="KW-1185">Reference proteome</keyword>
<dbReference type="PANTHER" id="PTHR32089:SF112">
    <property type="entry name" value="LYSOZYME-LIKE PROTEIN-RELATED"/>
    <property type="match status" value="1"/>
</dbReference>
<feature type="transmembrane region" description="Helical" evidence="6">
    <location>
        <begin position="315"/>
        <end position="338"/>
    </location>
</feature>
<dbReference type="GO" id="GO:0006935">
    <property type="term" value="P:chemotaxis"/>
    <property type="evidence" value="ECO:0007669"/>
    <property type="project" value="UniProtKB-ARBA"/>
</dbReference>
<dbReference type="AlphaFoldDB" id="A0A370UBQ1"/>
<dbReference type="PROSITE" id="PS50885">
    <property type="entry name" value="HAMP"/>
    <property type="match status" value="1"/>
</dbReference>
<dbReference type="GO" id="GO:0016020">
    <property type="term" value="C:membrane"/>
    <property type="evidence" value="ECO:0007669"/>
    <property type="project" value="UniProtKB-SubCell"/>
</dbReference>
<feature type="domain" description="HAMP" evidence="8">
    <location>
        <begin position="339"/>
        <end position="391"/>
    </location>
</feature>
<name>A0A370UBQ1_9GAMM</name>
<comment type="caution">
    <text evidence="9">The sequence shown here is derived from an EMBL/GenBank/DDBJ whole genome shotgun (WGS) entry which is preliminary data.</text>
</comment>
<dbReference type="InterPro" id="IPR004089">
    <property type="entry name" value="MCPsignal_dom"/>
</dbReference>
<dbReference type="Pfam" id="PF00015">
    <property type="entry name" value="MCPsignal"/>
    <property type="match status" value="1"/>
</dbReference>
<evidence type="ECO:0000256" key="2">
    <source>
        <dbReference type="ARBA" id="ARBA00023224"/>
    </source>
</evidence>
<dbReference type="Gene3D" id="1.10.287.950">
    <property type="entry name" value="Methyl-accepting chemotaxis protein"/>
    <property type="match status" value="1"/>
</dbReference>
<feature type="region of interest" description="Disordered" evidence="5">
    <location>
        <begin position="567"/>
        <end position="587"/>
    </location>
</feature>
<dbReference type="SUPFAM" id="SSF58104">
    <property type="entry name" value="Methyl-accepting chemotaxis protein (MCP) signaling domain"/>
    <property type="match status" value="1"/>
</dbReference>
<dbReference type="PANTHER" id="PTHR32089">
    <property type="entry name" value="METHYL-ACCEPTING CHEMOTAXIS PROTEIN MCPB"/>
    <property type="match status" value="1"/>
</dbReference>
<evidence type="ECO:0000256" key="3">
    <source>
        <dbReference type="ARBA" id="ARBA00029447"/>
    </source>
</evidence>
<reference evidence="9 10" key="1">
    <citation type="submission" date="2018-06" db="EMBL/GenBank/DDBJ databases">
        <title>Marinomonas sp. YLB-05 draft genome sequence.</title>
        <authorList>
            <person name="Yu L."/>
            <person name="Tang X."/>
        </authorList>
    </citation>
    <scope>NUCLEOTIDE SEQUENCE [LARGE SCALE GENOMIC DNA]</scope>
    <source>
        <strain evidence="9 10">YLB-05</strain>
    </source>
</reference>
<dbReference type="CDD" id="cd12913">
    <property type="entry name" value="PDC1_MCP_like"/>
    <property type="match status" value="1"/>
</dbReference>
<dbReference type="RefSeq" id="WP_115467264.1">
    <property type="nucleotide sequence ID" value="NZ_QKRA01000002.1"/>
</dbReference>
<proteinExistence type="inferred from homology"/>
<accession>A0A370UBQ1</accession>
<keyword evidence="2 4" id="KW-0807">Transducer</keyword>
<evidence type="ECO:0000256" key="1">
    <source>
        <dbReference type="ARBA" id="ARBA00004370"/>
    </source>
</evidence>
<comment type="subcellular location">
    <subcellularLocation>
        <location evidence="1">Membrane</location>
    </subcellularLocation>
</comment>
<keyword evidence="6" id="KW-0812">Transmembrane</keyword>
<protein>
    <submittedName>
        <fullName evidence="9">Methyl-accepting chemotaxis protein</fullName>
    </submittedName>
</protein>
<comment type="similarity">
    <text evidence="3">Belongs to the methyl-accepting chemotaxis (MCP) protein family.</text>
</comment>
<feature type="compositionally biased region" description="Polar residues" evidence="5">
    <location>
        <begin position="570"/>
        <end position="587"/>
    </location>
</feature>
<feature type="domain" description="Methyl-accepting transducer" evidence="7">
    <location>
        <begin position="396"/>
        <end position="632"/>
    </location>
</feature>
<gene>
    <name evidence="9" type="ORF">DN730_06365</name>
</gene>
<keyword evidence="6" id="KW-1133">Transmembrane helix</keyword>
<dbReference type="Proteomes" id="UP000254326">
    <property type="component" value="Unassembled WGS sequence"/>
</dbReference>
<dbReference type="Pfam" id="PF22673">
    <property type="entry name" value="MCP-like_PDC_1"/>
    <property type="match status" value="1"/>
</dbReference>
<dbReference type="CDD" id="cd11386">
    <property type="entry name" value="MCP_signal"/>
    <property type="match status" value="1"/>
</dbReference>
<dbReference type="EMBL" id="QKRA01000002">
    <property type="protein sequence ID" value="RDL45230.1"/>
    <property type="molecule type" value="Genomic_DNA"/>
</dbReference>
<dbReference type="InterPro" id="IPR003660">
    <property type="entry name" value="HAMP_dom"/>
</dbReference>
<sequence length="663" mass="71378">MKPALMIRHKIGLGLAAMFVLALAVIYVVVEGKVKPDLTQERQTQIQASQDALLSLMEAKLDQVQLLTSSLALAASTLPKDVDLYKQVFPSIIDNHGDPAIAGGGIWPEPNAFTAGVDRRSFFWARSGNGIELLEDYNDPQGSGYHQESWYTVGRNAPIDRCSWSPAYTDPVTKIPMVTCTIPYKLNGKFAGVATVDMMLGGISNILTTYGEEQEGYVFALDAQGQMLSFPQKTAAIVNPDDSMVTTDALAKKLPWMSAVLSQARSVSGPMMMELENDGIVGGDAFVDFVKEPKTGWVIGLVVPKSVITQTAQSMGIFIMLAVGALLIIVSIAAFLFFRSLLAKLEQTTAQINVLVSGDTAQELDVGVLNEIGDLRQAVNAYGDKLKSLLLSINAESGRLVSDAGKLKAFSNEFLNKANSLSDENHTLAAATEEFGSTSADVANYSNQTKETVERIHQDVRTSGKEMEGVIQIMRALSGTMNKAQQNILQLDEDSRKAHGMLGVIRDIAEQTNLLALNAAIEAARAGETGRGFAVVADEVRNLAAKSESSAVEIEQVLNRLQVASKESVDSMTTGQSETESAVSNAESTAAHLQDVVNAFSQITDQATQISVAAEEQQKVSNDLSQFVARLQDLTSSNADDSNLLSRMSEEIDAIAQRLNSLK</sequence>